<dbReference type="RefSeq" id="WP_341429270.1">
    <property type="nucleotide sequence ID" value="NZ_JBBUTG010000037.1"/>
</dbReference>
<accession>A0ABU9BY58</accession>
<name>A0ABU9BY58_9BURK</name>
<sequence>MEDFEDTAYDTQFNLCGLPHDREARMAARRAFVEMKLLFLRATGPLEDRKGEWLRHQVRQATDPMDLWLLRGPVLRALSQDDQRHRHLRAELYRSLDSIFPEAFGFDPGATLPPTMPAPWESMPGERRNGYIR</sequence>
<dbReference type="Proteomes" id="UP001371218">
    <property type="component" value="Unassembled WGS sequence"/>
</dbReference>
<keyword evidence="2" id="KW-1185">Reference proteome</keyword>
<evidence type="ECO:0000313" key="1">
    <source>
        <dbReference type="EMBL" id="MEK8034836.1"/>
    </source>
</evidence>
<evidence type="ECO:0000313" key="2">
    <source>
        <dbReference type="Proteomes" id="UP001371218"/>
    </source>
</evidence>
<gene>
    <name evidence="1" type="ORF">AACH06_28800</name>
</gene>
<reference evidence="1 2" key="1">
    <citation type="submission" date="2024-04" db="EMBL/GenBank/DDBJ databases">
        <title>Novel species of the genus Ideonella isolated from streams.</title>
        <authorList>
            <person name="Lu H."/>
        </authorList>
    </citation>
    <scope>NUCLEOTIDE SEQUENCE [LARGE SCALE GENOMIC DNA]</scope>
    <source>
        <strain evidence="1 2">DXS29W</strain>
    </source>
</reference>
<dbReference type="EMBL" id="JBBUTG010000037">
    <property type="protein sequence ID" value="MEK8034836.1"/>
    <property type="molecule type" value="Genomic_DNA"/>
</dbReference>
<comment type="caution">
    <text evidence="1">The sequence shown here is derived from an EMBL/GenBank/DDBJ whole genome shotgun (WGS) entry which is preliminary data.</text>
</comment>
<proteinExistence type="predicted"/>
<organism evidence="1 2">
    <name type="scientific">Ideonella lacteola</name>
    <dbReference type="NCBI Taxonomy" id="2984193"/>
    <lineage>
        <taxon>Bacteria</taxon>
        <taxon>Pseudomonadati</taxon>
        <taxon>Pseudomonadota</taxon>
        <taxon>Betaproteobacteria</taxon>
        <taxon>Burkholderiales</taxon>
        <taxon>Sphaerotilaceae</taxon>
        <taxon>Ideonella</taxon>
    </lineage>
</organism>
<protein>
    <submittedName>
        <fullName evidence="1">Uncharacterized protein</fullName>
    </submittedName>
</protein>